<dbReference type="PANTHER" id="PTHR43976">
    <property type="entry name" value="SHORT CHAIN DEHYDROGENASE"/>
    <property type="match status" value="1"/>
</dbReference>
<comment type="similarity">
    <text evidence="1">Belongs to the short-chain dehydrogenases/reductases (SDR) family.</text>
</comment>
<evidence type="ECO:0000256" key="2">
    <source>
        <dbReference type="ARBA" id="ARBA00023002"/>
    </source>
</evidence>
<dbReference type="STRING" id="329884.A0A4U0X6B7"/>
<evidence type="ECO:0000313" key="4">
    <source>
        <dbReference type="Proteomes" id="UP000309340"/>
    </source>
</evidence>
<dbReference type="Proteomes" id="UP000309340">
    <property type="component" value="Unassembled WGS sequence"/>
</dbReference>
<keyword evidence="2" id="KW-0560">Oxidoreductase</keyword>
<dbReference type="PANTHER" id="PTHR43976:SF16">
    <property type="entry name" value="SHORT-CHAIN DEHYDROGENASE_REDUCTASE FAMILY PROTEIN"/>
    <property type="match status" value="1"/>
</dbReference>
<dbReference type="SUPFAM" id="SSF51735">
    <property type="entry name" value="NAD(P)-binding Rossmann-fold domains"/>
    <property type="match status" value="1"/>
</dbReference>
<dbReference type="Pfam" id="PF00106">
    <property type="entry name" value="adh_short"/>
    <property type="match status" value="1"/>
</dbReference>
<comment type="caution">
    <text evidence="3">The sequence shown here is derived from an EMBL/GenBank/DDBJ whole genome shotgun (WGS) entry which is preliminary data.</text>
</comment>
<proteinExistence type="inferred from homology"/>
<reference evidence="3 4" key="1">
    <citation type="submission" date="2017-03" db="EMBL/GenBank/DDBJ databases">
        <title>Genomes of endolithic fungi from Antarctica.</title>
        <authorList>
            <person name="Coleine C."/>
            <person name="Masonjones S."/>
            <person name="Stajich J.E."/>
        </authorList>
    </citation>
    <scope>NUCLEOTIDE SEQUENCE [LARGE SCALE GENOMIC DNA]</scope>
    <source>
        <strain evidence="3 4">CCFEE 5184</strain>
    </source>
</reference>
<gene>
    <name evidence="3" type="ORF">B0A55_05727</name>
</gene>
<keyword evidence="4" id="KW-1185">Reference proteome</keyword>
<accession>A0A4U0X6B7</accession>
<dbReference type="InterPro" id="IPR051911">
    <property type="entry name" value="SDR_oxidoreductase"/>
</dbReference>
<evidence type="ECO:0000256" key="1">
    <source>
        <dbReference type="ARBA" id="ARBA00006484"/>
    </source>
</evidence>
<dbReference type="InterPro" id="IPR036291">
    <property type="entry name" value="NAD(P)-bd_dom_sf"/>
</dbReference>
<protein>
    <submittedName>
        <fullName evidence="3">Uncharacterized protein</fullName>
    </submittedName>
</protein>
<dbReference type="GO" id="GO:0016491">
    <property type="term" value="F:oxidoreductase activity"/>
    <property type="evidence" value="ECO:0007669"/>
    <property type="project" value="UniProtKB-KW"/>
</dbReference>
<evidence type="ECO:0000313" key="3">
    <source>
        <dbReference type="EMBL" id="TKA72032.1"/>
    </source>
</evidence>
<dbReference type="OrthoDB" id="1274115at2759"/>
<organism evidence="3 4">
    <name type="scientific">Friedmanniomyces simplex</name>
    <dbReference type="NCBI Taxonomy" id="329884"/>
    <lineage>
        <taxon>Eukaryota</taxon>
        <taxon>Fungi</taxon>
        <taxon>Dikarya</taxon>
        <taxon>Ascomycota</taxon>
        <taxon>Pezizomycotina</taxon>
        <taxon>Dothideomycetes</taxon>
        <taxon>Dothideomycetidae</taxon>
        <taxon>Mycosphaerellales</taxon>
        <taxon>Teratosphaeriaceae</taxon>
        <taxon>Friedmanniomyces</taxon>
    </lineage>
</organism>
<dbReference type="Gene3D" id="3.40.50.720">
    <property type="entry name" value="NAD(P)-binding Rossmann-like Domain"/>
    <property type="match status" value="2"/>
</dbReference>
<dbReference type="EMBL" id="NAJQ01000326">
    <property type="protein sequence ID" value="TKA72032.1"/>
    <property type="molecule type" value="Genomic_DNA"/>
</dbReference>
<dbReference type="AlphaFoldDB" id="A0A4U0X6B7"/>
<sequence>MPHSSGFGSEFIKDVLRRGDKAIATARNVDRLKDLADLSAATLQLDVTSPMSELQAEMDEAVKIYGRIDELGDDLLKQFQTNVFGAINVVSALMPHWRERKSGFLVVNSSYQSQWGLLPLTGACFASKAALDPLLGYIKTLTLNAGHFRTDVTAPEKLDTFLPVPSKNYQHLKDGLVDLAKQLHRNQPGDTRKAVELTVDMVRGEGKAKGRQIPARTWLGIDAYREVKAKCEEDLRILEEWKDAIEATDVSVNGSC</sequence>
<dbReference type="InterPro" id="IPR002347">
    <property type="entry name" value="SDR_fam"/>
</dbReference>
<name>A0A4U0X6B7_9PEZI</name>